<dbReference type="AlphaFoldDB" id="A0A835JK55"/>
<feature type="region of interest" description="Disordered" evidence="9">
    <location>
        <begin position="530"/>
        <end position="580"/>
    </location>
</feature>
<evidence type="ECO:0000256" key="8">
    <source>
        <dbReference type="ARBA" id="ARBA00048679"/>
    </source>
</evidence>
<reference evidence="11 12" key="1">
    <citation type="submission" date="2020-10" db="EMBL/GenBank/DDBJ databases">
        <title>Plant Genome Project.</title>
        <authorList>
            <person name="Zhang R.-G."/>
        </authorList>
    </citation>
    <scope>NUCLEOTIDE SEQUENCE [LARGE SCALE GENOMIC DNA]</scope>
    <source>
        <strain evidence="11">FAFU-HL-1</strain>
        <tissue evidence="11">Leaf</tissue>
    </source>
</reference>
<dbReference type="InterPro" id="IPR011009">
    <property type="entry name" value="Kinase-like_dom_sf"/>
</dbReference>
<dbReference type="Proteomes" id="UP000657918">
    <property type="component" value="Unassembled WGS sequence"/>
</dbReference>
<dbReference type="InterPro" id="IPR000719">
    <property type="entry name" value="Prot_kinase_dom"/>
</dbReference>
<evidence type="ECO:0000256" key="2">
    <source>
        <dbReference type="ARBA" id="ARBA00022527"/>
    </source>
</evidence>
<keyword evidence="2" id="KW-0723">Serine/threonine-protein kinase</keyword>
<feature type="compositionally biased region" description="Basic and acidic residues" evidence="9">
    <location>
        <begin position="554"/>
        <end position="564"/>
    </location>
</feature>
<gene>
    <name evidence="11" type="ORF">SADUNF_Sadunf13G0030100</name>
</gene>
<dbReference type="SUPFAM" id="SSF56112">
    <property type="entry name" value="Protein kinase-like (PK-like)"/>
    <property type="match status" value="1"/>
</dbReference>
<dbReference type="InterPro" id="IPR008271">
    <property type="entry name" value="Ser/Thr_kinase_AS"/>
</dbReference>
<keyword evidence="4" id="KW-0547">Nucleotide-binding</keyword>
<comment type="catalytic activity">
    <reaction evidence="8">
        <text>L-seryl-[protein] + ATP = O-phospho-L-seryl-[protein] + ADP + H(+)</text>
        <dbReference type="Rhea" id="RHEA:17989"/>
        <dbReference type="Rhea" id="RHEA-COMP:9863"/>
        <dbReference type="Rhea" id="RHEA-COMP:11604"/>
        <dbReference type="ChEBI" id="CHEBI:15378"/>
        <dbReference type="ChEBI" id="CHEBI:29999"/>
        <dbReference type="ChEBI" id="CHEBI:30616"/>
        <dbReference type="ChEBI" id="CHEBI:83421"/>
        <dbReference type="ChEBI" id="CHEBI:456216"/>
        <dbReference type="EC" id="2.7.11.1"/>
    </reaction>
</comment>
<evidence type="ECO:0000256" key="1">
    <source>
        <dbReference type="ARBA" id="ARBA00012513"/>
    </source>
</evidence>
<dbReference type="PROSITE" id="PS50011">
    <property type="entry name" value="PROTEIN_KINASE_DOM"/>
    <property type="match status" value="1"/>
</dbReference>
<dbReference type="OrthoDB" id="4062651at2759"/>
<evidence type="ECO:0000313" key="11">
    <source>
        <dbReference type="EMBL" id="KAF9670068.1"/>
    </source>
</evidence>
<evidence type="ECO:0000259" key="10">
    <source>
        <dbReference type="PROSITE" id="PS50011"/>
    </source>
</evidence>
<proteinExistence type="predicted"/>
<dbReference type="Gene3D" id="3.30.200.20">
    <property type="entry name" value="Phosphorylase Kinase, domain 1"/>
    <property type="match status" value="1"/>
</dbReference>
<sequence length="728" mass="82860">MNGLSHLEPPDHSEFVEVDPTGRYGRYNEILGRGASKIVYRAFDEYEGIEVAWNQVKLYDFLQSPEDLERLYCEIHLLKTLKHKNIMKFYTSWVDTANRNINFVTEMFTSGTLRQYRLKHKRVNIRAVKHWCRQILRGLLYLHSHDPPVIHRDLKCDNIFVNGNQGVVKIGDLGLAAILRKSHAANCVGTPEFMAPEVYEEAYNELVDIYSFGMCILEMVTFEYPYSECTHPAQIYKKVISGKKPDALYKVKDPEVRQFVEKCLATVSLRLSARELLNDPFLQIDGCESDLRLLDHRIEVDGLGPLIRPPYLELHDNNNSYSNGYLNCYDYEDQNEWEYHPVEVELSGIELFEYHDEHPANVDISIKGKKGHDGGIFLRLRIADKEGHIRNIYFPFDIETDTALSVATEMVAELDITDQDVTKIADMIDGEITSLVPEWRPGPGIEETPCFANQTFCHNCASTCISNGSFIDFLSNNPCCSPGCASMHGRFGEITFEVDESENHITEGAPNILNQLDYLHYQENWDQQESRQLTPMGSGKSHSDEEYENFDQSISEKDTKDTKMENGIPGRKSFRHFTGSGSLSRLSSSYNDLADCNENEIQQDLRRLKAKYQMELRKLRDEQLGLSVKPSRNGEEKTSNVVSSTSMLNSFQEDSNGDLLKSLAKQISHSLHTHASAFPDSQGSWNHKAVKQFPRAKDMVNAKNFCAGPLLPHSLHRTTSLPVDAADV</sequence>
<dbReference type="SMART" id="SM00220">
    <property type="entry name" value="S_TKc"/>
    <property type="match status" value="1"/>
</dbReference>
<keyword evidence="5" id="KW-0418">Kinase</keyword>
<keyword evidence="12" id="KW-1185">Reference proteome</keyword>
<comment type="caution">
    <text evidence="11">The sequence shown here is derived from an EMBL/GenBank/DDBJ whole genome shotgun (WGS) entry which is preliminary data.</text>
</comment>
<dbReference type="EMBL" id="JADGMS010000013">
    <property type="protein sequence ID" value="KAF9670068.1"/>
    <property type="molecule type" value="Genomic_DNA"/>
</dbReference>
<evidence type="ECO:0000256" key="9">
    <source>
        <dbReference type="SAM" id="MobiDB-lite"/>
    </source>
</evidence>
<dbReference type="Pfam" id="PF00069">
    <property type="entry name" value="Pkinase"/>
    <property type="match status" value="1"/>
</dbReference>
<comment type="catalytic activity">
    <reaction evidence="7">
        <text>L-threonyl-[protein] + ATP = O-phospho-L-threonyl-[protein] + ADP + H(+)</text>
        <dbReference type="Rhea" id="RHEA:46608"/>
        <dbReference type="Rhea" id="RHEA-COMP:11060"/>
        <dbReference type="Rhea" id="RHEA-COMP:11605"/>
        <dbReference type="ChEBI" id="CHEBI:15378"/>
        <dbReference type="ChEBI" id="CHEBI:30013"/>
        <dbReference type="ChEBI" id="CHEBI:30616"/>
        <dbReference type="ChEBI" id="CHEBI:61977"/>
        <dbReference type="ChEBI" id="CHEBI:456216"/>
        <dbReference type="EC" id="2.7.11.1"/>
    </reaction>
</comment>
<keyword evidence="3" id="KW-0808">Transferase</keyword>
<dbReference type="Pfam" id="PF12202">
    <property type="entry name" value="OSR1_C"/>
    <property type="match status" value="1"/>
</dbReference>
<dbReference type="Gene3D" id="1.10.510.10">
    <property type="entry name" value="Transferase(Phosphotransferase) domain 1"/>
    <property type="match status" value="1"/>
</dbReference>
<evidence type="ECO:0000256" key="3">
    <source>
        <dbReference type="ARBA" id="ARBA00022679"/>
    </source>
</evidence>
<protein>
    <recommendedName>
        <fullName evidence="1">non-specific serine/threonine protein kinase</fullName>
        <ecNumber evidence="1">2.7.11.1</ecNumber>
    </recommendedName>
</protein>
<name>A0A835JK55_9ROSI</name>
<evidence type="ECO:0000313" key="12">
    <source>
        <dbReference type="Proteomes" id="UP000657918"/>
    </source>
</evidence>
<dbReference type="GO" id="GO:0005524">
    <property type="term" value="F:ATP binding"/>
    <property type="evidence" value="ECO:0007669"/>
    <property type="project" value="UniProtKB-KW"/>
</dbReference>
<dbReference type="PANTHER" id="PTHR13902">
    <property type="entry name" value="SERINE/THREONINE-PROTEIN KINASE WNK WITH NO LYSINE -RELATED"/>
    <property type="match status" value="1"/>
</dbReference>
<dbReference type="FunFam" id="3.10.20.90:FF:000255">
    <property type="entry name" value="probable serine/threonine-protein kinase WNK9"/>
    <property type="match status" value="1"/>
</dbReference>
<accession>A0A835JK55</accession>
<dbReference type="GO" id="GO:0004674">
    <property type="term" value="F:protein serine/threonine kinase activity"/>
    <property type="evidence" value="ECO:0007669"/>
    <property type="project" value="UniProtKB-KW"/>
</dbReference>
<dbReference type="InterPro" id="IPR050588">
    <property type="entry name" value="WNK_Ser-Thr_kinase"/>
</dbReference>
<dbReference type="FunFam" id="3.30.200.20:FF:000075">
    <property type="entry name" value="Probable serine/threonine-protein kinase WNK1"/>
    <property type="match status" value="1"/>
</dbReference>
<dbReference type="EC" id="2.7.11.1" evidence="1"/>
<evidence type="ECO:0000256" key="7">
    <source>
        <dbReference type="ARBA" id="ARBA00047899"/>
    </source>
</evidence>
<dbReference type="FunFam" id="1.10.510.10:FF:000046">
    <property type="entry name" value="probable serine/threonine-protein kinase WNK9"/>
    <property type="match status" value="1"/>
</dbReference>
<evidence type="ECO:0000256" key="5">
    <source>
        <dbReference type="ARBA" id="ARBA00022777"/>
    </source>
</evidence>
<evidence type="ECO:0000256" key="4">
    <source>
        <dbReference type="ARBA" id="ARBA00022741"/>
    </source>
</evidence>
<organism evidence="11 12">
    <name type="scientific">Salix dunnii</name>
    <dbReference type="NCBI Taxonomy" id="1413687"/>
    <lineage>
        <taxon>Eukaryota</taxon>
        <taxon>Viridiplantae</taxon>
        <taxon>Streptophyta</taxon>
        <taxon>Embryophyta</taxon>
        <taxon>Tracheophyta</taxon>
        <taxon>Spermatophyta</taxon>
        <taxon>Magnoliopsida</taxon>
        <taxon>eudicotyledons</taxon>
        <taxon>Gunneridae</taxon>
        <taxon>Pentapetalae</taxon>
        <taxon>rosids</taxon>
        <taxon>fabids</taxon>
        <taxon>Malpighiales</taxon>
        <taxon>Salicaceae</taxon>
        <taxon>Saliceae</taxon>
        <taxon>Salix</taxon>
    </lineage>
</organism>
<keyword evidence="6" id="KW-0067">ATP-binding</keyword>
<dbReference type="CDD" id="cd13983">
    <property type="entry name" value="STKc_WNK"/>
    <property type="match status" value="1"/>
</dbReference>
<dbReference type="Gene3D" id="3.10.20.90">
    <property type="entry name" value="Phosphatidylinositol 3-kinase Catalytic Subunit, Chain A, domain 1"/>
    <property type="match status" value="1"/>
</dbReference>
<dbReference type="InterPro" id="IPR024678">
    <property type="entry name" value="Kinase_OSR1/WNK_CCT"/>
</dbReference>
<dbReference type="PROSITE" id="PS00108">
    <property type="entry name" value="PROTEIN_KINASE_ST"/>
    <property type="match status" value="1"/>
</dbReference>
<feature type="domain" description="Protein kinase" evidence="10">
    <location>
        <begin position="25"/>
        <end position="282"/>
    </location>
</feature>
<evidence type="ECO:0000256" key="6">
    <source>
        <dbReference type="ARBA" id="ARBA00022840"/>
    </source>
</evidence>